<dbReference type="InterPro" id="IPR036392">
    <property type="entry name" value="PLAT/LH2_dom_sf"/>
</dbReference>
<dbReference type="InterPro" id="IPR001024">
    <property type="entry name" value="PLAT/LH2_dom"/>
</dbReference>
<dbReference type="GeneID" id="100558626"/>
<evidence type="ECO:0000313" key="17">
    <source>
        <dbReference type="Ensembl" id="ENSACAP00000005347.3"/>
    </source>
</evidence>
<evidence type="ECO:0000256" key="10">
    <source>
        <dbReference type="PIRSR" id="PIRSR601885-1"/>
    </source>
</evidence>
<gene>
    <name evidence="17" type="primary">LOC100558626</name>
</gene>
<dbReference type="GeneTree" id="ENSGT00940000166257"/>
<dbReference type="FunFam" id="2.60.60.20:FF:000002">
    <property type="entry name" value="Arachidonate 5-lipoxygenase a"/>
    <property type="match status" value="1"/>
</dbReference>
<dbReference type="PROSITE" id="PS00081">
    <property type="entry name" value="LIPOXYGENASE_2"/>
    <property type="match status" value="1"/>
</dbReference>
<feature type="binding site" evidence="11">
    <location>
        <position position="18"/>
    </location>
    <ligand>
        <name>Ca(2+)</name>
        <dbReference type="ChEBI" id="CHEBI:29108"/>
        <label>1</label>
    </ligand>
</feature>
<evidence type="ECO:0000256" key="5">
    <source>
        <dbReference type="ARBA" id="ARBA00022723"/>
    </source>
</evidence>
<dbReference type="HOGENOM" id="CLU_004282_3_3_1"/>
<evidence type="ECO:0000256" key="14">
    <source>
        <dbReference type="RuleBase" id="RU003974"/>
    </source>
</evidence>
<dbReference type="SMART" id="SM00308">
    <property type="entry name" value="LH2"/>
    <property type="match status" value="1"/>
</dbReference>
<dbReference type="InterPro" id="IPR000907">
    <property type="entry name" value="LipOase"/>
</dbReference>
<evidence type="ECO:0000256" key="11">
    <source>
        <dbReference type="PIRSR" id="PIRSR601885-2"/>
    </source>
</evidence>
<dbReference type="eggNOG" id="ENOG502QQSP">
    <property type="taxonomic scope" value="Eukaryota"/>
</dbReference>
<reference evidence="17" key="1">
    <citation type="submission" date="2009-12" db="EMBL/GenBank/DDBJ databases">
        <title>The Genome Sequence of Anolis carolinensis (Green Anole Lizard).</title>
        <authorList>
            <consortium name="The Genome Sequencing Platform"/>
            <person name="Di Palma F."/>
            <person name="Alfoldi J."/>
            <person name="Heiman D."/>
            <person name="Young S."/>
            <person name="Grabherr M."/>
            <person name="Johnson J."/>
            <person name="Lander E.S."/>
            <person name="Lindblad-Toh K."/>
        </authorList>
    </citation>
    <scope>NUCLEOTIDE SEQUENCE [LARGE SCALE GENOMIC DNA]</scope>
    <source>
        <strain evidence="17">JBL SC #1</strain>
    </source>
</reference>
<evidence type="ECO:0000256" key="8">
    <source>
        <dbReference type="ARBA" id="ARBA00023004"/>
    </source>
</evidence>
<feature type="site" description="Essential for stabilizing binding to COTL1" evidence="12">
    <location>
        <position position="105"/>
    </location>
</feature>
<comment type="pathway">
    <text evidence="2">Lipid metabolism.</text>
</comment>
<evidence type="ECO:0008006" key="19">
    <source>
        <dbReference type="Google" id="ProtNLM"/>
    </source>
</evidence>
<feature type="binding site" evidence="10">
    <location>
        <position position="373"/>
    </location>
    <ligand>
        <name>Fe cation</name>
        <dbReference type="ChEBI" id="CHEBI:24875"/>
        <note>catalytic</note>
    </ligand>
</feature>
<evidence type="ECO:0000256" key="12">
    <source>
        <dbReference type="PIRSR" id="PIRSR601885-3"/>
    </source>
</evidence>
<comment type="cofactor">
    <cofactor evidence="10">
        <name>Fe cation</name>
        <dbReference type="ChEBI" id="CHEBI:24875"/>
    </cofactor>
    <text evidence="10">Binds 1 Fe cation per subunit.</text>
</comment>
<dbReference type="SUPFAM" id="SSF48484">
    <property type="entry name" value="Lipoxigenase"/>
    <property type="match status" value="1"/>
</dbReference>
<dbReference type="PANTHER" id="PTHR11771">
    <property type="entry name" value="LIPOXYGENASE"/>
    <property type="match status" value="1"/>
</dbReference>
<dbReference type="GO" id="GO:0019369">
    <property type="term" value="P:arachidonate metabolic process"/>
    <property type="evidence" value="ECO:0000318"/>
    <property type="project" value="GO_Central"/>
</dbReference>
<dbReference type="InterPro" id="IPR042062">
    <property type="entry name" value="PLAT_LOX_verte"/>
</dbReference>
<protein>
    <recommendedName>
        <fullName evidence="19">Arachidonate 15-lipoxygenase type B</fullName>
    </recommendedName>
</protein>
<reference evidence="17" key="2">
    <citation type="submission" date="2025-08" db="UniProtKB">
        <authorList>
            <consortium name="Ensembl"/>
        </authorList>
    </citation>
    <scope>IDENTIFICATION</scope>
</reference>
<evidence type="ECO:0000256" key="3">
    <source>
        <dbReference type="ARBA" id="ARBA00009419"/>
    </source>
</evidence>
<keyword evidence="5 10" id="KW-0479">Metal-binding</keyword>
<comment type="caution">
    <text evidence="13">Lacks conserved residue(s) required for the propagation of feature annotation.</text>
</comment>
<dbReference type="InterPro" id="IPR001885">
    <property type="entry name" value="LipOase_mml"/>
</dbReference>
<dbReference type="GO" id="GO:0016702">
    <property type="term" value="F:oxidoreductase activity, acting on single donors with incorporation of molecular oxygen, incorporation of two atoms of oxygen"/>
    <property type="evidence" value="ECO:0000318"/>
    <property type="project" value="GO_Central"/>
</dbReference>
<proteinExistence type="inferred from homology"/>
<dbReference type="PRINTS" id="PR00467">
    <property type="entry name" value="MAMLPOXGNASE"/>
</dbReference>
<feature type="binding site" evidence="10">
    <location>
        <position position="548"/>
    </location>
    <ligand>
        <name>Fe cation</name>
        <dbReference type="ChEBI" id="CHEBI:24875"/>
        <note>catalytic</note>
    </ligand>
</feature>
<dbReference type="Gene3D" id="1.20.245.10">
    <property type="entry name" value="Lipoxygenase-1, Domain 5"/>
    <property type="match status" value="1"/>
</dbReference>
<dbReference type="GO" id="GO:0005506">
    <property type="term" value="F:iron ion binding"/>
    <property type="evidence" value="ECO:0007669"/>
    <property type="project" value="InterPro"/>
</dbReference>
<comment type="similarity">
    <text evidence="3 14">Belongs to the lipoxygenase family.</text>
</comment>
<dbReference type="CDD" id="cd01753">
    <property type="entry name" value="PLAT_LOX"/>
    <property type="match status" value="1"/>
</dbReference>
<evidence type="ECO:0000259" key="15">
    <source>
        <dbReference type="PROSITE" id="PS50095"/>
    </source>
</evidence>
<feature type="binding site" evidence="10">
    <location>
        <position position="678"/>
    </location>
    <ligand>
        <name>Fe cation</name>
        <dbReference type="ChEBI" id="CHEBI:24875"/>
        <note>catalytic</note>
    </ligand>
</feature>
<evidence type="ECO:0000313" key="18">
    <source>
        <dbReference type="Proteomes" id="UP000001646"/>
    </source>
</evidence>
<dbReference type="PROSITE" id="PS50095">
    <property type="entry name" value="PLAT"/>
    <property type="match status" value="1"/>
</dbReference>
<dbReference type="KEGG" id="acs:100558626"/>
<keyword evidence="6 14" id="KW-0223">Dioxygenase</keyword>
<feature type="binding site" evidence="11">
    <location>
        <position position="40"/>
    </location>
    <ligand>
        <name>Ca(2+)</name>
        <dbReference type="ChEBI" id="CHEBI:29108"/>
        <label>2</label>
    </ligand>
</feature>
<dbReference type="PRINTS" id="PR00087">
    <property type="entry name" value="LIPOXYGENASE"/>
</dbReference>
<dbReference type="Bgee" id="ENSACAG00000005465">
    <property type="expression patterns" value="Expressed in embryonic post-anal tail and 4 other cell types or tissues"/>
</dbReference>
<keyword evidence="9" id="KW-0443">Lipid metabolism</keyword>
<evidence type="ECO:0000256" key="1">
    <source>
        <dbReference type="ARBA" id="ARBA00004496"/>
    </source>
</evidence>
<dbReference type="GO" id="GO:0019372">
    <property type="term" value="P:lipoxygenase pathway"/>
    <property type="evidence" value="ECO:0000318"/>
    <property type="project" value="GO_Central"/>
</dbReference>
<feature type="domain" description="PLAT" evidence="15">
    <location>
        <begin position="3"/>
        <end position="120"/>
    </location>
</feature>
<dbReference type="GO" id="GO:0005737">
    <property type="term" value="C:cytoplasm"/>
    <property type="evidence" value="ECO:0007669"/>
    <property type="project" value="UniProtKB-SubCell"/>
</dbReference>
<dbReference type="OrthoDB" id="407298at2759"/>
<evidence type="ECO:0000256" key="7">
    <source>
        <dbReference type="ARBA" id="ARBA00023002"/>
    </source>
</evidence>
<dbReference type="Proteomes" id="UP000001646">
    <property type="component" value="Unplaced"/>
</dbReference>
<dbReference type="FunFam" id="1.20.245.10:FF:000001">
    <property type="entry name" value="Arachidonate 5-lipoxygenase a"/>
    <property type="match status" value="1"/>
</dbReference>
<dbReference type="InterPro" id="IPR020834">
    <property type="entry name" value="LipOase_CS"/>
</dbReference>
<dbReference type="InParanoid" id="H9GA86"/>
<dbReference type="Gene3D" id="2.60.60.20">
    <property type="entry name" value="PLAT/LH2 domain"/>
    <property type="match status" value="1"/>
</dbReference>
<dbReference type="GO" id="GO:0034440">
    <property type="term" value="P:lipid oxidation"/>
    <property type="evidence" value="ECO:0000318"/>
    <property type="project" value="GO_Central"/>
</dbReference>
<evidence type="ECO:0000256" key="9">
    <source>
        <dbReference type="ARBA" id="ARBA00023098"/>
    </source>
</evidence>
<keyword evidence="18" id="KW-1185">Reference proteome</keyword>
<name>H9GA86_ANOCA</name>
<feature type="binding site" evidence="10">
    <location>
        <position position="368"/>
    </location>
    <ligand>
        <name>Fe cation</name>
        <dbReference type="ChEBI" id="CHEBI:24875"/>
        <note>catalytic</note>
    </ligand>
</feature>
<dbReference type="Pfam" id="PF00305">
    <property type="entry name" value="Lipoxygenase"/>
    <property type="match status" value="1"/>
</dbReference>
<accession>H9GA86</accession>
<evidence type="ECO:0000259" key="16">
    <source>
        <dbReference type="PROSITE" id="PS51393"/>
    </source>
</evidence>
<dbReference type="PROSITE" id="PS00711">
    <property type="entry name" value="LIPOXYGENASE_1"/>
    <property type="match status" value="1"/>
</dbReference>
<evidence type="ECO:0000256" key="4">
    <source>
        <dbReference type="ARBA" id="ARBA00022490"/>
    </source>
</evidence>
<dbReference type="Pfam" id="PF01477">
    <property type="entry name" value="PLAT"/>
    <property type="match status" value="1"/>
</dbReference>
<keyword evidence="7 14" id="KW-0560">Oxidoreductase</keyword>
<dbReference type="InterPro" id="IPR020833">
    <property type="entry name" value="LipOase_Fe_BS"/>
</dbReference>
<dbReference type="SUPFAM" id="SSF49723">
    <property type="entry name" value="Lipase/lipooxygenase domain (PLAT/LH2 domain)"/>
    <property type="match status" value="1"/>
</dbReference>
<dbReference type="Gene3D" id="3.10.450.60">
    <property type="match status" value="1"/>
</dbReference>
<evidence type="ECO:0000256" key="13">
    <source>
        <dbReference type="PROSITE-ProRule" id="PRU00152"/>
    </source>
</evidence>
<keyword evidence="8 10" id="KW-0408">Iron</keyword>
<sequence length="678" mass="76772">MVVKYNVQVETGSSIKAGTVDAIYITLVGTEGESPKTAMDNFGVDFFAGAVSDYKVPSKQDLGDIVLIRLNKETRLLLTPTNWYCTFITVTSPKGVAYRFPCYQWMEGREALELREGSAKTPTMDTLPLLKEFRRKEVQKRQSFYQWKVWNEGVPYCLNVSSPKELETETQFSFVKGTLFIGRAATKTIEHKLRGYSDSKKSWGSLDDIKHVFWFNKSETSEYITEHWKEDAFFGYQFLNGLNPNLIRKCTKIPPNFPVTQEMVAKSLGADTTLEKELEKGNIFIVDYKLLEDVPAGVINGRQQYIAAPLCLLYLSPRNHLMPLAIQLSQTPGLQSPIFLPSDSEWDWIMAKTWVRNADFSIHQAVAHLLRTHLLAEVFAMAIIRQLPMCHPLYKLLIPHMRYTFHINTLARETLISKGGIFEEQTAIGYEGMVKTLQKGTKALTLTSLCLPEDLEARGVSSLPHYYYKEDGLKLWAAIQSFVSGIINLYYPNDQAVQEDSELQMWMKEVFEKGFLAQKSSGISSSFTSVQELEKFITIVIFTCSGQHSAVNTGQFDFGSWMPNFPSSMRKPPPTSKGTMNLQEYKDVVPDVSTTCKMLSTLWLLSAPPEDVVLLGNYPEQHFTEEAPRRLIATFQEDLKKISKEVVQRNKSMANLGGPVPLGYKYLIPAIIENSVSI</sequence>
<keyword evidence="11" id="KW-0106">Calcium</keyword>
<organism evidence="17 18">
    <name type="scientific">Anolis carolinensis</name>
    <name type="common">Green anole</name>
    <name type="synonym">American chameleon</name>
    <dbReference type="NCBI Taxonomy" id="28377"/>
    <lineage>
        <taxon>Eukaryota</taxon>
        <taxon>Metazoa</taxon>
        <taxon>Chordata</taxon>
        <taxon>Craniata</taxon>
        <taxon>Vertebrata</taxon>
        <taxon>Euteleostomi</taxon>
        <taxon>Lepidosauria</taxon>
        <taxon>Squamata</taxon>
        <taxon>Bifurcata</taxon>
        <taxon>Unidentata</taxon>
        <taxon>Episquamata</taxon>
        <taxon>Toxicofera</taxon>
        <taxon>Iguania</taxon>
        <taxon>Dactyloidae</taxon>
        <taxon>Anolis</taxon>
    </lineage>
</organism>
<dbReference type="AlphaFoldDB" id="H9GA86"/>
<feature type="binding site" evidence="11">
    <location>
        <position position="41"/>
    </location>
    <ligand>
        <name>Ca(2+)</name>
        <dbReference type="ChEBI" id="CHEBI:29108"/>
        <label>1</label>
    </ligand>
</feature>
<reference evidence="17" key="3">
    <citation type="submission" date="2025-09" db="UniProtKB">
        <authorList>
            <consortium name="Ensembl"/>
        </authorList>
    </citation>
    <scope>IDENTIFICATION</scope>
</reference>
<keyword evidence="4" id="KW-0963">Cytoplasm</keyword>
<dbReference type="PROSITE" id="PS51393">
    <property type="entry name" value="LIPOXYGENASE_3"/>
    <property type="match status" value="1"/>
</dbReference>
<comment type="subcellular location">
    <subcellularLocation>
        <location evidence="1">Cytoplasm</location>
    </subcellularLocation>
</comment>
<dbReference type="Ensembl" id="ENSACAT00000005464.3">
    <property type="protein sequence ID" value="ENSACAP00000005347.3"/>
    <property type="gene ID" value="ENSACAG00000005465.3"/>
</dbReference>
<dbReference type="InterPro" id="IPR013819">
    <property type="entry name" value="LipOase_C"/>
</dbReference>
<evidence type="ECO:0000256" key="2">
    <source>
        <dbReference type="ARBA" id="ARBA00005189"/>
    </source>
</evidence>
<dbReference type="InterPro" id="IPR036226">
    <property type="entry name" value="LipOase_C_sf"/>
</dbReference>
<feature type="domain" description="Lipoxygenase" evidence="16">
    <location>
        <begin position="120"/>
        <end position="678"/>
    </location>
</feature>
<evidence type="ECO:0000256" key="6">
    <source>
        <dbReference type="ARBA" id="ARBA00022964"/>
    </source>
</evidence>